<dbReference type="Pfam" id="PF22636">
    <property type="entry name" value="FlK"/>
    <property type="match status" value="1"/>
</dbReference>
<dbReference type="InterPro" id="IPR054485">
    <property type="entry name" value="FlK-like_dom"/>
</dbReference>
<dbReference type="Gene3D" id="3.10.129.10">
    <property type="entry name" value="Hotdog Thioesterase"/>
    <property type="match status" value="1"/>
</dbReference>
<reference evidence="2" key="1">
    <citation type="submission" date="2021-01" db="EMBL/GenBank/DDBJ databases">
        <authorList>
            <consortium name="Aspergillus puulaauensis MK2 genome sequencing consortium"/>
            <person name="Kazuki M."/>
            <person name="Futagami T."/>
        </authorList>
    </citation>
    <scope>NUCLEOTIDE SEQUENCE</scope>
    <source>
        <strain evidence="2">MK2</strain>
    </source>
</reference>
<name>A0A7R8ALA4_9EURO</name>
<dbReference type="Proteomes" id="UP000654913">
    <property type="component" value="Chromosome 3"/>
</dbReference>
<dbReference type="InterPro" id="IPR025540">
    <property type="entry name" value="FlK"/>
</dbReference>
<dbReference type="RefSeq" id="XP_041555275.1">
    <property type="nucleotide sequence ID" value="XM_041702495.1"/>
</dbReference>
<dbReference type="GeneID" id="64973086"/>
<dbReference type="PANTHER" id="PTHR36934:SF1">
    <property type="entry name" value="THIOESTERASE DOMAIN-CONTAINING PROTEIN"/>
    <property type="match status" value="1"/>
</dbReference>
<organism evidence="2 3">
    <name type="scientific">Aspergillus puulaauensis</name>
    <dbReference type="NCBI Taxonomy" id="1220207"/>
    <lineage>
        <taxon>Eukaryota</taxon>
        <taxon>Fungi</taxon>
        <taxon>Dikarya</taxon>
        <taxon>Ascomycota</taxon>
        <taxon>Pezizomycotina</taxon>
        <taxon>Eurotiomycetes</taxon>
        <taxon>Eurotiomycetidae</taxon>
        <taxon>Eurotiales</taxon>
        <taxon>Aspergillaceae</taxon>
        <taxon>Aspergillus</taxon>
    </lineage>
</organism>
<evidence type="ECO:0000259" key="1">
    <source>
        <dbReference type="Pfam" id="PF22636"/>
    </source>
</evidence>
<sequence>MPLDESYRWKDIKEQTTIIKTVLPQHLSSNANPTNPAVLSTTALIALMEAASADALTNTLKKAHCLISVPSRMSIDHLSPVGAETTLRAAAQFKGVSSADSNTLEFDVLVHTHAYREPNTIIAKGTFWRTITCQENLESTAYLANMERCRTNSSGPPNLAAESAFHTYIRHKTASMSCFKPDGNNIHHRPACELCYPFPKRSWAGAVAPAHDPISRGFLHAVHHGPPRLVELWITSGVDLPRAVLDSAL</sequence>
<dbReference type="EMBL" id="AP024445">
    <property type="protein sequence ID" value="BCS23081.1"/>
    <property type="molecule type" value="Genomic_DNA"/>
</dbReference>
<dbReference type="AlphaFoldDB" id="A0A7R8ALA4"/>
<evidence type="ECO:0000313" key="3">
    <source>
        <dbReference type="Proteomes" id="UP000654913"/>
    </source>
</evidence>
<proteinExistence type="predicted"/>
<evidence type="ECO:0000313" key="2">
    <source>
        <dbReference type="EMBL" id="BCS23081.1"/>
    </source>
</evidence>
<reference evidence="2" key="2">
    <citation type="submission" date="2021-02" db="EMBL/GenBank/DDBJ databases">
        <title>Aspergillus puulaauensis MK2 genome sequence.</title>
        <authorList>
            <person name="Futagami T."/>
            <person name="Mori K."/>
            <person name="Kadooka C."/>
            <person name="Tanaka T."/>
        </authorList>
    </citation>
    <scope>NUCLEOTIDE SEQUENCE</scope>
    <source>
        <strain evidence="2">MK2</strain>
    </source>
</reference>
<dbReference type="InterPro" id="IPR029069">
    <property type="entry name" value="HotDog_dom_sf"/>
</dbReference>
<dbReference type="OrthoDB" id="366390at2759"/>
<dbReference type="PANTHER" id="PTHR36934">
    <property type="entry name" value="BLR0278 PROTEIN"/>
    <property type="match status" value="1"/>
</dbReference>
<protein>
    <recommendedName>
        <fullName evidence="1">Fluoroacetyl-CoA-specific thioesterase-like domain-containing protein</fullName>
    </recommendedName>
</protein>
<feature type="domain" description="Fluoroacetyl-CoA-specific thioesterase-like" evidence="1">
    <location>
        <begin position="34"/>
        <end position="131"/>
    </location>
</feature>
<dbReference type="KEGG" id="apuu:APUU_31306A"/>
<dbReference type="SUPFAM" id="SSF54637">
    <property type="entry name" value="Thioesterase/thiol ester dehydrase-isomerase"/>
    <property type="match status" value="1"/>
</dbReference>
<keyword evidence="3" id="KW-1185">Reference proteome</keyword>
<accession>A0A7R8ALA4</accession>
<gene>
    <name evidence="2" type="ORF">APUU_31306A</name>
</gene>